<proteinExistence type="predicted"/>
<organism evidence="1 2">
    <name type="scientific">Bacillus phage Basilisk</name>
    <dbReference type="NCBI Taxonomy" id="1296654"/>
    <lineage>
        <taxon>Viruses</taxon>
        <taxon>Duplodnaviria</taxon>
        <taxon>Heunggongvirae</taxon>
        <taxon>Uroviricota</taxon>
        <taxon>Caudoviricetes</taxon>
        <taxon>Sejongvirinae</taxon>
        <taxon>Basiliskvirus</taxon>
        <taxon>Basiliskvirus basilisk</taxon>
    </lineage>
</organism>
<keyword evidence="2" id="KW-1185">Reference proteome</keyword>
<dbReference type="EMBL" id="KC595511">
    <property type="protein sequence ID" value="AGR46710.2"/>
    <property type="molecule type" value="Genomic_DNA"/>
</dbReference>
<name>S5MM18_9CAUD</name>
<reference evidence="1 2" key="1">
    <citation type="journal article" date="2014" name="Genome Announc.">
        <title>Genome Sequences of Three Novel Bacillus cereus Bacteriophages.</title>
        <authorList>
            <person name="Grose J.H."/>
            <person name="Jensen J.D."/>
            <person name="Merrill B.D."/>
            <person name="Fisher J.N."/>
            <person name="Burnett S.H."/>
            <person name="Breakwell D.P."/>
        </authorList>
    </citation>
    <scope>NUCLEOTIDE SEQUENCE [LARGE SCALE GENOMIC DNA]</scope>
</reference>
<evidence type="ECO:0000313" key="1">
    <source>
        <dbReference type="EMBL" id="AGR46710.2"/>
    </source>
</evidence>
<gene>
    <name evidence="1" type="ORF">BASILISK_140</name>
</gene>
<accession>S5MM18</accession>
<dbReference type="Proteomes" id="UP000015091">
    <property type="component" value="Segment"/>
</dbReference>
<evidence type="ECO:0000313" key="2">
    <source>
        <dbReference type="Proteomes" id="UP000015091"/>
    </source>
</evidence>
<protein>
    <submittedName>
        <fullName evidence="1">Uncharacterized protein</fullName>
    </submittedName>
</protein>
<sequence length="41" mass="4851">MLTVSRNMTTLTLLPYLFHTTYTPLNNSLKNHIILHYYVIV</sequence>